<comment type="catalytic activity">
    <reaction evidence="11 12">
        <text>ATP + H2O = ADP + phosphate + H(+)</text>
        <dbReference type="Rhea" id="RHEA:13065"/>
        <dbReference type="ChEBI" id="CHEBI:15377"/>
        <dbReference type="ChEBI" id="CHEBI:15378"/>
        <dbReference type="ChEBI" id="CHEBI:30616"/>
        <dbReference type="ChEBI" id="CHEBI:43474"/>
        <dbReference type="ChEBI" id="CHEBI:456216"/>
        <dbReference type="EC" id="5.6.2.4"/>
    </reaction>
</comment>
<evidence type="ECO:0000256" key="5">
    <source>
        <dbReference type="ARBA" id="ARBA00022801"/>
    </source>
</evidence>
<dbReference type="GO" id="GO:1990077">
    <property type="term" value="C:primosome complex"/>
    <property type="evidence" value="ECO:0007669"/>
    <property type="project" value="UniProtKB-UniRule"/>
</dbReference>
<dbReference type="Proteomes" id="UP000219050">
    <property type="component" value="Chromosome"/>
</dbReference>
<evidence type="ECO:0000256" key="8">
    <source>
        <dbReference type="ARBA" id="ARBA00022840"/>
    </source>
</evidence>
<dbReference type="InterPro" id="IPR014001">
    <property type="entry name" value="Helicase_ATP-bd"/>
</dbReference>
<feature type="binding site" evidence="12">
    <location>
        <position position="493"/>
    </location>
    <ligand>
        <name>Zn(2+)</name>
        <dbReference type="ChEBI" id="CHEBI:29105"/>
        <label>2</label>
    </ligand>
</feature>
<keyword evidence="16" id="KW-1185">Reference proteome</keyword>
<dbReference type="EMBL" id="CP021404">
    <property type="protein sequence ID" value="ATI41394.1"/>
    <property type="molecule type" value="Genomic_DNA"/>
</dbReference>
<dbReference type="InterPro" id="IPR005259">
    <property type="entry name" value="PriA"/>
</dbReference>
<feature type="domain" description="Helicase ATP-binding" evidence="14">
    <location>
        <begin position="236"/>
        <end position="402"/>
    </location>
</feature>
<evidence type="ECO:0000256" key="6">
    <source>
        <dbReference type="ARBA" id="ARBA00022806"/>
    </source>
</evidence>
<organism evidence="15 16">
    <name type="scientific">Pacificitalea manganoxidans</name>
    <dbReference type="NCBI Taxonomy" id="1411902"/>
    <lineage>
        <taxon>Bacteria</taxon>
        <taxon>Pseudomonadati</taxon>
        <taxon>Pseudomonadota</taxon>
        <taxon>Alphaproteobacteria</taxon>
        <taxon>Rhodobacterales</taxon>
        <taxon>Paracoccaceae</taxon>
        <taxon>Pacificitalea</taxon>
    </lineage>
</organism>
<evidence type="ECO:0000313" key="15">
    <source>
        <dbReference type="EMBL" id="ATI41394.1"/>
    </source>
</evidence>
<evidence type="ECO:0000256" key="12">
    <source>
        <dbReference type="HAMAP-Rule" id="MF_00983"/>
    </source>
</evidence>
<keyword evidence="6 12" id="KW-0347">Helicase</keyword>
<evidence type="ECO:0000256" key="10">
    <source>
        <dbReference type="ARBA" id="ARBA00023235"/>
    </source>
</evidence>
<dbReference type="SMART" id="SM00487">
    <property type="entry name" value="DEXDc"/>
    <property type="match status" value="1"/>
</dbReference>
<dbReference type="GO" id="GO:0003677">
    <property type="term" value="F:DNA binding"/>
    <property type="evidence" value="ECO:0007669"/>
    <property type="project" value="UniProtKB-UniRule"/>
</dbReference>
<dbReference type="PROSITE" id="PS51192">
    <property type="entry name" value="HELICASE_ATP_BIND_1"/>
    <property type="match status" value="1"/>
</dbReference>
<dbReference type="Pfam" id="PF18074">
    <property type="entry name" value="PriA_C"/>
    <property type="match status" value="1"/>
</dbReference>
<feature type="region of interest" description="Disordered" evidence="13">
    <location>
        <begin position="1"/>
        <end position="28"/>
    </location>
</feature>
<reference evidence="15 16" key="1">
    <citation type="submission" date="2017-05" db="EMBL/GenBank/DDBJ databases">
        <title>Comparative genomic and metabolic analysis of manganese-oxidizing mechanisms in Celeribater manganoxidans DY25T: its adaption to the environment of polymetallic nodule.</title>
        <authorList>
            <person name="Wang X."/>
        </authorList>
    </citation>
    <scope>NUCLEOTIDE SEQUENCE [LARGE SCALE GENOMIC DNA]</scope>
    <source>
        <strain evidence="15 16">DY25</strain>
    </source>
</reference>
<evidence type="ECO:0000313" key="16">
    <source>
        <dbReference type="Proteomes" id="UP000219050"/>
    </source>
</evidence>
<evidence type="ECO:0000256" key="13">
    <source>
        <dbReference type="SAM" id="MobiDB-lite"/>
    </source>
</evidence>
<keyword evidence="10 12" id="KW-0413">Isomerase</keyword>
<dbReference type="Pfam" id="PF17764">
    <property type="entry name" value="PriA_3primeBD"/>
    <property type="match status" value="1"/>
</dbReference>
<dbReference type="KEGG" id="cmag:CBW24_04855"/>
<dbReference type="InterPro" id="IPR001650">
    <property type="entry name" value="Helicase_C-like"/>
</dbReference>
<keyword evidence="1 12" id="KW-0639">Primosome</keyword>
<evidence type="ECO:0000256" key="11">
    <source>
        <dbReference type="ARBA" id="ARBA00048988"/>
    </source>
</evidence>
<feature type="binding site" evidence="12">
    <location>
        <position position="475"/>
    </location>
    <ligand>
        <name>Zn(2+)</name>
        <dbReference type="ChEBI" id="CHEBI:29105"/>
        <label>2</label>
    </ligand>
</feature>
<gene>
    <name evidence="12" type="primary">priA</name>
    <name evidence="15" type="ORF">CBW24_04855</name>
</gene>
<dbReference type="CDD" id="cd17929">
    <property type="entry name" value="DEXHc_priA"/>
    <property type="match status" value="1"/>
</dbReference>
<dbReference type="PANTHER" id="PTHR30580:SF0">
    <property type="entry name" value="PRIMOSOMAL PROTEIN N"/>
    <property type="match status" value="1"/>
</dbReference>
<dbReference type="GO" id="GO:0008270">
    <property type="term" value="F:zinc ion binding"/>
    <property type="evidence" value="ECO:0007669"/>
    <property type="project" value="UniProtKB-UniRule"/>
</dbReference>
<keyword evidence="9 12" id="KW-0238">DNA-binding</keyword>
<feature type="binding site" evidence="12">
    <location>
        <position position="506"/>
    </location>
    <ligand>
        <name>Zn(2+)</name>
        <dbReference type="ChEBI" id="CHEBI:29105"/>
        <label>1</label>
    </ligand>
</feature>
<dbReference type="GO" id="GO:0005524">
    <property type="term" value="F:ATP binding"/>
    <property type="evidence" value="ECO:0007669"/>
    <property type="project" value="UniProtKB-UniRule"/>
</dbReference>
<comment type="function">
    <text evidence="12">Initiates the restart of stalled replication forks, which reloads the replicative helicase on sites other than the origin of replication. Recognizes and binds to abandoned replication forks and remodels them to uncover a helicase loading site. Promotes assembly of the primosome at these replication forks.</text>
</comment>
<dbReference type="InterPro" id="IPR011545">
    <property type="entry name" value="DEAD/DEAH_box_helicase_dom"/>
</dbReference>
<comment type="subunit">
    <text evidence="12">Component of the replication restart primosome.</text>
</comment>
<keyword evidence="8 12" id="KW-0067">ATP-binding</keyword>
<dbReference type="InterPro" id="IPR041236">
    <property type="entry name" value="PriA_C"/>
</dbReference>
<keyword evidence="2 12" id="KW-0235">DNA replication</keyword>
<dbReference type="SUPFAM" id="SSF52540">
    <property type="entry name" value="P-loop containing nucleoside triphosphate hydrolases"/>
    <property type="match status" value="2"/>
</dbReference>
<proteinExistence type="inferred from homology"/>
<dbReference type="PANTHER" id="PTHR30580">
    <property type="entry name" value="PRIMOSOMAL PROTEIN N"/>
    <property type="match status" value="1"/>
</dbReference>
<comment type="similarity">
    <text evidence="12">Belongs to the helicase family. PriA subfamily.</text>
</comment>
<dbReference type="OrthoDB" id="9759544at2"/>
<keyword evidence="4 12" id="KW-0547">Nucleotide-binding</keyword>
<dbReference type="SMART" id="SM00490">
    <property type="entry name" value="HELICc"/>
    <property type="match status" value="1"/>
</dbReference>
<evidence type="ECO:0000256" key="2">
    <source>
        <dbReference type="ARBA" id="ARBA00022705"/>
    </source>
</evidence>
<feature type="compositionally biased region" description="Basic and acidic residues" evidence="13">
    <location>
        <begin position="13"/>
        <end position="28"/>
    </location>
</feature>
<dbReference type="GO" id="GO:0006269">
    <property type="term" value="P:DNA replication, synthesis of primer"/>
    <property type="evidence" value="ECO:0007669"/>
    <property type="project" value="UniProtKB-KW"/>
</dbReference>
<dbReference type="FunFam" id="3.40.50.300:FF:000489">
    <property type="entry name" value="Primosome assembly protein PriA"/>
    <property type="match status" value="1"/>
</dbReference>
<evidence type="ECO:0000256" key="4">
    <source>
        <dbReference type="ARBA" id="ARBA00022741"/>
    </source>
</evidence>
<dbReference type="GO" id="GO:0006270">
    <property type="term" value="P:DNA replication initiation"/>
    <property type="evidence" value="ECO:0007669"/>
    <property type="project" value="TreeGrafter"/>
</dbReference>
<feature type="binding site" evidence="12">
    <location>
        <position position="472"/>
    </location>
    <ligand>
        <name>Zn(2+)</name>
        <dbReference type="ChEBI" id="CHEBI:29105"/>
        <label>2</label>
    </ligand>
</feature>
<dbReference type="GO" id="GO:0016887">
    <property type="term" value="F:ATP hydrolysis activity"/>
    <property type="evidence" value="ECO:0007669"/>
    <property type="project" value="RHEA"/>
</dbReference>
<sequence length="756" mass="80817">MSSGDLFGDGGTGDDRAPDLLHPGIPDRDGLFPEGALVGVLTTQPLDRLLDYKSPPGGCAPGDHVEVPLGPRKVHGVVWGPGAGGFDPAKVRAVSRVLDITPMREEMHQFLGRAADYTLTPMPAMLRLATRAPGLTDAPAARKIYRPGATRPERMTDARRRVLEVLDDHGGLAFTLGELSEMAGVTSSVVKGLVKLGAVAEEDAPRDLPYPRLDPGLPGVALSAAQAAGAESLRQAMRAGGYGTTMLKGVTGSGKTEVYLEAVAECLAQGRQALVLLPEIALSAEFLTRVEARFGARPAEWHSGVTTTERRRCWKMVAEGGAQLVVGARSALFLPFRDLGLIVVDEEHDTSYKQEDGVLYNARDMAVLRAACCSARVILASATPSLETWANAEAGKYDRVELGARFGRSVLPDMDAIDMRDEDLAAGHWISPTLASAIGARIEAGEQSLLFLNRRGYAPVTICRACGHQIGCDHCDARMVEHRFQKRLVCHQCGESKPVPEKCPSCDVEGKLAPVGPGVERMAEEVAAAFPEARVAVLSSDLFSSARALKETIAAIAAGGADIIIGTQLVAKGHNFPLLTLVGVIDADLGLQGSDLRAAERTFQLMRQVAGRAGRAERPGAALLQTFQPEHPVIRAILGGDEEAFWRAEAETRRQAGVPPYGRMAGIILSSPDVQEVFDLGAAMARQDGPLRRIGAQVFGPAPAPIARIRGRHRVRLLVKAEKQAPLQAALAEWIAQFRRGANLRLAVDIDPQSFF</sequence>
<dbReference type="GO" id="GO:0006310">
    <property type="term" value="P:DNA recombination"/>
    <property type="evidence" value="ECO:0007669"/>
    <property type="project" value="InterPro"/>
</dbReference>
<dbReference type="Gene3D" id="3.40.50.300">
    <property type="entry name" value="P-loop containing nucleotide triphosphate hydrolases"/>
    <property type="match status" value="2"/>
</dbReference>
<comment type="catalytic activity">
    <reaction evidence="12">
        <text>Couples ATP hydrolysis with the unwinding of duplex DNA by translocating in the 3'-5' direction.</text>
        <dbReference type="EC" id="5.6.2.4"/>
    </reaction>
</comment>
<accession>A0A291LXL1</accession>
<protein>
    <recommendedName>
        <fullName evidence="12">Replication restart protein PriA</fullName>
    </recommendedName>
    <alternativeName>
        <fullName evidence="12">ATP-dependent DNA helicase PriA</fullName>
        <ecNumber evidence="12">5.6.2.4</ecNumber>
    </alternativeName>
    <alternativeName>
        <fullName evidence="12">DNA 3'-5' helicase PriA</fullName>
    </alternativeName>
</protein>
<keyword evidence="3 12" id="KW-0479">Metal-binding</keyword>
<keyword evidence="5 12" id="KW-0378">Hydrolase</keyword>
<dbReference type="InterPro" id="IPR027417">
    <property type="entry name" value="P-loop_NTPase"/>
</dbReference>
<evidence type="ECO:0000256" key="9">
    <source>
        <dbReference type="ARBA" id="ARBA00023125"/>
    </source>
</evidence>
<dbReference type="Gene3D" id="3.40.1440.60">
    <property type="entry name" value="PriA, 3(prime) DNA-binding domain"/>
    <property type="match status" value="1"/>
</dbReference>
<evidence type="ECO:0000256" key="7">
    <source>
        <dbReference type="ARBA" id="ARBA00022833"/>
    </source>
</evidence>
<feature type="binding site" evidence="12">
    <location>
        <position position="503"/>
    </location>
    <ligand>
        <name>Zn(2+)</name>
        <dbReference type="ChEBI" id="CHEBI:29105"/>
        <label>1</label>
    </ligand>
</feature>
<dbReference type="InterPro" id="IPR042115">
    <property type="entry name" value="PriA_3primeBD_sf"/>
</dbReference>
<comment type="cofactor">
    <cofactor evidence="12">
        <name>Zn(2+)</name>
        <dbReference type="ChEBI" id="CHEBI:29105"/>
    </cofactor>
    <text evidence="12">Binds 2 zinc ions per subunit.</text>
</comment>
<feature type="binding site" evidence="12">
    <location>
        <position position="463"/>
    </location>
    <ligand>
        <name>Zn(2+)</name>
        <dbReference type="ChEBI" id="CHEBI:29105"/>
        <label>1</label>
    </ligand>
</feature>
<evidence type="ECO:0000256" key="3">
    <source>
        <dbReference type="ARBA" id="ARBA00022723"/>
    </source>
</evidence>
<evidence type="ECO:0000256" key="1">
    <source>
        <dbReference type="ARBA" id="ARBA00022515"/>
    </source>
</evidence>
<dbReference type="Pfam" id="PF18319">
    <property type="entry name" value="Zn_ribbon_PriA"/>
    <property type="match status" value="1"/>
</dbReference>
<dbReference type="GO" id="GO:0006302">
    <property type="term" value="P:double-strand break repair"/>
    <property type="evidence" value="ECO:0007669"/>
    <property type="project" value="InterPro"/>
</dbReference>
<dbReference type="EC" id="5.6.2.4" evidence="12"/>
<dbReference type="RefSeq" id="WP_097372849.1">
    <property type="nucleotide sequence ID" value="NZ_CP021404.1"/>
</dbReference>
<dbReference type="NCBIfam" id="TIGR00595">
    <property type="entry name" value="priA"/>
    <property type="match status" value="1"/>
</dbReference>
<dbReference type="AlphaFoldDB" id="A0A291LXL1"/>
<feature type="binding site" evidence="12">
    <location>
        <position position="466"/>
    </location>
    <ligand>
        <name>Zn(2+)</name>
        <dbReference type="ChEBI" id="CHEBI:29105"/>
        <label>1</label>
    </ligand>
</feature>
<name>A0A291LXL1_9RHOB</name>
<dbReference type="InterPro" id="IPR040498">
    <property type="entry name" value="PriA_CRR"/>
</dbReference>
<keyword evidence="7 12" id="KW-0862">Zinc</keyword>
<dbReference type="InterPro" id="IPR041222">
    <property type="entry name" value="PriA_3primeBD"/>
</dbReference>
<dbReference type="NCBIfam" id="NF004070">
    <property type="entry name" value="PRK05580.2-2"/>
    <property type="match status" value="1"/>
</dbReference>
<feature type="binding site" evidence="12">
    <location>
        <position position="490"/>
    </location>
    <ligand>
        <name>Zn(2+)</name>
        <dbReference type="ChEBI" id="CHEBI:29105"/>
        <label>2</label>
    </ligand>
</feature>
<dbReference type="GO" id="GO:0043138">
    <property type="term" value="F:3'-5' DNA helicase activity"/>
    <property type="evidence" value="ECO:0007669"/>
    <property type="project" value="UniProtKB-EC"/>
</dbReference>
<dbReference type="HAMAP" id="MF_00983">
    <property type="entry name" value="PriA"/>
    <property type="match status" value="1"/>
</dbReference>
<dbReference type="Pfam" id="PF00270">
    <property type="entry name" value="DEAD"/>
    <property type="match status" value="1"/>
</dbReference>
<evidence type="ECO:0000259" key="14">
    <source>
        <dbReference type="PROSITE" id="PS51192"/>
    </source>
</evidence>